<evidence type="ECO:0000256" key="5">
    <source>
        <dbReference type="SAM" id="MobiDB-lite"/>
    </source>
</evidence>
<comment type="caution">
    <text evidence="7">The sequence shown here is derived from an EMBL/GenBank/DDBJ whole genome shotgun (WGS) entry which is preliminary data.</text>
</comment>
<protein>
    <recommendedName>
        <fullName evidence="6">PDZ GRASP-type domain-containing protein</fullName>
    </recommendedName>
</protein>
<comment type="subcellular location">
    <subcellularLocation>
        <location evidence="1">Golgi apparatus membrane</location>
    </subcellularLocation>
</comment>
<dbReference type="PANTHER" id="PTHR12893">
    <property type="entry name" value="GOLGI REASSEMBLY STACKING PROTEIN GRASP"/>
    <property type="match status" value="1"/>
</dbReference>
<feature type="compositionally biased region" description="Basic and acidic residues" evidence="5">
    <location>
        <begin position="7"/>
        <end position="18"/>
    </location>
</feature>
<feature type="domain" description="PDZ GRASP-type" evidence="6">
    <location>
        <begin position="126"/>
        <end position="215"/>
    </location>
</feature>
<feature type="region of interest" description="Disordered" evidence="5">
    <location>
        <begin position="296"/>
        <end position="322"/>
    </location>
</feature>
<dbReference type="FunFam" id="2.30.42.10:FF:000183">
    <property type="entry name" value="Golgi reassembly-stacking protein 2"/>
    <property type="match status" value="1"/>
</dbReference>
<dbReference type="FunFam" id="2.30.42.10:FF:000226">
    <property type="entry name" value="Golgi reassembly-stacking protein 2"/>
    <property type="match status" value="1"/>
</dbReference>
<dbReference type="PANTHER" id="PTHR12893:SF0">
    <property type="entry name" value="GRASP65"/>
    <property type="match status" value="1"/>
</dbReference>
<evidence type="ECO:0000256" key="2">
    <source>
        <dbReference type="ARBA" id="ARBA00022737"/>
    </source>
</evidence>
<dbReference type="SUPFAM" id="SSF50156">
    <property type="entry name" value="PDZ domain-like"/>
    <property type="match status" value="2"/>
</dbReference>
<proteinExistence type="predicted"/>
<feature type="domain" description="PDZ GRASP-type" evidence="6">
    <location>
        <begin position="30"/>
        <end position="120"/>
    </location>
</feature>
<dbReference type="InterPro" id="IPR036034">
    <property type="entry name" value="PDZ_sf"/>
</dbReference>
<keyword evidence="8" id="KW-1185">Reference proteome</keyword>
<sequence length="346" mass="37589">MGNESSRLVEEDGLRHDSSDEDAPEGGKHCGFRILGIQEQSPASAVGFVSFFDFIVEANGIRLDTRDATLMELLAQSEDRPIQLRVLNAKTQTTRELQLTPSRKWPGKGLIGVTIRFDSYEGVEDQLVHVLNVAASSPAERAGLRAGSDYLLGTPDRVFTDAEDLHDAIIDALDRSLQCYVYNAVDDQVRIVSIELTEGWGGDGLLGAEVGHGYLHRLPSVCRNTIGSSVGFVDLPKGVKAATDAFLKPHQLRGKSQGNDEVHEKPAAQESKLTLTSHENRQAQSPTCETIQQAVAEQPIRESDEAESVAASSSDAKIFSPTESRYTAARTDLQFPISTVAVFAEP</sequence>
<keyword evidence="4" id="KW-0472">Membrane</keyword>
<organism evidence="7 8">
    <name type="scientific">Hyaloperonospora brassicae</name>
    <name type="common">Brassica downy mildew</name>
    <name type="synonym">Peronospora brassicae</name>
    <dbReference type="NCBI Taxonomy" id="162125"/>
    <lineage>
        <taxon>Eukaryota</taxon>
        <taxon>Sar</taxon>
        <taxon>Stramenopiles</taxon>
        <taxon>Oomycota</taxon>
        <taxon>Peronosporomycetes</taxon>
        <taxon>Peronosporales</taxon>
        <taxon>Peronosporaceae</taxon>
        <taxon>Hyaloperonospora</taxon>
    </lineage>
</organism>
<dbReference type="GO" id="GO:0000139">
    <property type="term" value="C:Golgi membrane"/>
    <property type="evidence" value="ECO:0007669"/>
    <property type="project" value="UniProtKB-SubCell"/>
</dbReference>
<evidence type="ECO:0000259" key="6">
    <source>
        <dbReference type="PROSITE" id="PS51865"/>
    </source>
</evidence>
<accession>A0AAV0V0I8</accession>
<dbReference type="Gene3D" id="2.30.42.10">
    <property type="match status" value="2"/>
</dbReference>
<evidence type="ECO:0000256" key="3">
    <source>
        <dbReference type="ARBA" id="ARBA00023034"/>
    </source>
</evidence>
<dbReference type="EMBL" id="CANTFL010001475">
    <property type="protein sequence ID" value="CAI5742706.1"/>
    <property type="molecule type" value="Genomic_DNA"/>
</dbReference>
<evidence type="ECO:0000313" key="7">
    <source>
        <dbReference type="EMBL" id="CAI5742706.1"/>
    </source>
</evidence>
<feature type="region of interest" description="Disordered" evidence="5">
    <location>
        <begin position="251"/>
        <end position="271"/>
    </location>
</feature>
<keyword evidence="3" id="KW-0333">Golgi apparatus</keyword>
<gene>
    <name evidence="7" type="ORF">HBR001_LOCUS9115</name>
</gene>
<dbReference type="Proteomes" id="UP001162031">
    <property type="component" value="Unassembled WGS sequence"/>
</dbReference>
<evidence type="ECO:0000256" key="1">
    <source>
        <dbReference type="ARBA" id="ARBA00004394"/>
    </source>
</evidence>
<evidence type="ECO:0000313" key="8">
    <source>
        <dbReference type="Proteomes" id="UP001162031"/>
    </source>
</evidence>
<feature type="region of interest" description="Disordered" evidence="5">
    <location>
        <begin position="1"/>
        <end position="25"/>
    </location>
</feature>
<dbReference type="InterPro" id="IPR007583">
    <property type="entry name" value="GRASP55_65"/>
</dbReference>
<evidence type="ECO:0000256" key="4">
    <source>
        <dbReference type="ARBA" id="ARBA00023136"/>
    </source>
</evidence>
<feature type="compositionally biased region" description="Basic and acidic residues" evidence="5">
    <location>
        <begin position="258"/>
        <end position="267"/>
    </location>
</feature>
<reference evidence="7" key="1">
    <citation type="submission" date="2022-12" db="EMBL/GenBank/DDBJ databases">
        <authorList>
            <person name="Webb A."/>
        </authorList>
    </citation>
    <scope>NUCLEOTIDE SEQUENCE</scope>
    <source>
        <strain evidence="7">Hp1</strain>
    </source>
</reference>
<keyword evidence="2" id="KW-0677">Repeat</keyword>
<dbReference type="PROSITE" id="PS51865">
    <property type="entry name" value="PDZ_GRASP"/>
    <property type="match status" value="2"/>
</dbReference>
<dbReference type="Pfam" id="PF04495">
    <property type="entry name" value="GRASP55_65"/>
    <property type="match status" value="1"/>
</dbReference>
<dbReference type="AlphaFoldDB" id="A0AAV0V0I8"/>
<dbReference type="GO" id="GO:0007030">
    <property type="term" value="P:Golgi organization"/>
    <property type="evidence" value="ECO:0007669"/>
    <property type="project" value="TreeGrafter"/>
</dbReference>
<name>A0AAV0V0I8_HYABA</name>
<dbReference type="InterPro" id="IPR024958">
    <property type="entry name" value="GRASP_PDZ"/>
</dbReference>